<dbReference type="SUPFAM" id="SSF48371">
    <property type="entry name" value="ARM repeat"/>
    <property type="match status" value="1"/>
</dbReference>
<dbReference type="AlphaFoldDB" id="A0A2W4XZ84"/>
<evidence type="ECO:0000313" key="4">
    <source>
        <dbReference type="EMBL" id="PZO40571.1"/>
    </source>
</evidence>
<dbReference type="Proteomes" id="UP000249467">
    <property type="component" value="Unassembled WGS sequence"/>
</dbReference>
<sequence>MILESWLAVGTAQLVEVMFEQTLKLVQGAAEDYVKDFFKGCLKDQLVAAKPEVTKKAVAEALKAFFELVWDELEDQNLSLAEIRDFYEPNLSLFAKDDAVKPILGQAFDKDCSTVNGNELAAIWKKLTYKDKPVLAMPDGFDWLRVGGEYLKRVRKIIRNTPELKALLDTQLLEEIEKNTKQLSPGFDLAKYKQRLLYSYGDLKLSTIDPNDECYRIKLWKMFIEQTVREALPPMKYDLPLDMKRQLQESEYLEDQLPVKGSESNLSKYFQQPAPKVLKAVADSQRSVILGDPGAGKSTLLQYLALDWVEGKTEVLPLLIELREYAIAQVNGFLEFLHCGSGADWQFDKIQLDKYLEEQPTLVMFDGLDEVFDRATQSTIIDDIICFAVKYPKAKILTTSRIIGYDHERFEHAEFRHLTIQPLNIEEIDEFIDRWYLLAIGNDPDKEKLSIRLKEAIQNSKAITILAENPLLLTMMAILNWGQELPRDRADLYEQSSRLLLYHWDFDRKSLPLTIDVGRKEKQEMLRLIAYEMQAGEEGLKGNLISEEKLTEVLTNYLHQKLFGEPRQKANMLIQQLQSRNFILCYRGDDSYGFIHRTFLEYFCALEIVNRFNKRGTEGGLTFEQLRDDAFEKHWQDKTWHEVLRLICGMLDSQFSVDLIKFLMDQNIDQHKFIVKVKNKEYLKVEGVLNLLIASDCFLEISKNEAVKSLQQQMIARLKAEVEQPIIPLSSRAAIELLNRISQHFATIDTSCLDYLKHLVQSSEDIEVINTAIMKIILDFEQNPEIVPYLKNIIQNSNSLKVIHTTITFLGSFFKEDPETLPYLKEIVLTSEDSQSQFLSLIWINIRLKTDPKALPYLKEILQTAEHSKLRTVALDVSHKYLGSLPEGINLLFHVVQNDPFVREDKKQRNPRQVALKILLEIHPIHPKTIELIQDRVNNDPDEQLRKWATKQLENLQNPNSTDVEENK</sequence>
<keyword evidence="2" id="KW-0605">Phycobilisome</keyword>
<evidence type="ECO:0000313" key="5">
    <source>
        <dbReference type="Proteomes" id="UP000249467"/>
    </source>
</evidence>
<dbReference type="GO" id="GO:0030089">
    <property type="term" value="C:phycobilisome"/>
    <property type="evidence" value="ECO:0007669"/>
    <property type="project" value="UniProtKB-KW"/>
</dbReference>
<dbReference type="InterPro" id="IPR016024">
    <property type="entry name" value="ARM-type_fold"/>
</dbReference>
<dbReference type="Pfam" id="PF05729">
    <property type="entry name" value="NACHT"/>
    <property type="match status" value="1"/>
</dbReference>
<feature type="domain" description="NACHT" evidence="3">
    <location>
        <begin position="285"/>
        <end position="401"/>
    </location>
</feature>
<dbReference type="InterPro" id="IPR027417">
    <property type="entry name" value="P-loop_NTPase"/>
</dbReference>
<comment type="caution">
    <text evidence="4">The sequence shown here is derived from an EMBL/GenBank/DDBJ whole genome shotgun (WGS) entry which is preliminary data.</text>
</comment>
<name>A0A2W4XZ84_9CYAN</name>
<gene>
    <name evidence="4" type="ORF">DCF19_11795</name>
</gene>
<evidence type="ECO:0000256" key="1">
    <source>
        <dbReference type="ARBA" id="ARBA00022549"/>
    </source>
</evidence>
<dbReference type="EMBL" id="QBML01000014">
    <property type="protein sequence ID" value="PZO40571.1"/>
    <property type="molecule type" value="Genomic_DNA"/>
</dbReference>
<dbReference type="PANTHER" id="PTHR46844">
    <property type="entry name" value="SLR5058 PROTEIN"/>
    <property type="match status" value="1"/>
</dbReference>
<evidence type="ECO:0000256" key="2">
    <source>
        <dbReference type="ARBA" id="ARBA00022738"/>
    </source>
</evidence>
<evidence type="ECO:0000259" key="3">
    <source>
        <dbReference type="PROSITE" id="PS50837"/>
    </source>
</evidence>
<keyword evidence="1" id="KW-0042">Antenna complex</keyword>
<dbReference type="SUPFAM" id="SSF52540">
    <property type="entry name" value="P-loop containing nucleoside triphosphate hydrolases"/>
    <property type="match status" value="1"/>
</dbReference>
<reference evidence="4 5" key="1">
    <citation type="submission" date="2018-04" db="EMBL/GenBank/DDBJ databases">
        <authorList>
            <person name="Go L.Y."/>
            <person name="Mitchell J.A."/>
        </authorList>
    </citation>
    <scope>NUCLEOTIDE SEQUENCE [LARGE SCALE GENOMIC DNA]</scope>
    <source>
        <strain evidence="4">ULC066bin1</strain>
    </source>
</reference>
<dbReference type="Gene3D" id="3.40.50.300">
    <property type="entry name" value="P-loop containing nucleotide triphosphate hydrolases"/>
    <property type="match status" value="1"/>
</dbReference>
<dbReference type="InterPro" id="IPR011989">
    <property type="entry name" value="ARM-like"/>
</dbReference>
<dbReference type="PROSITE" id="PS50837">
    <property type="entry name" value="NACHT"/>
    <property type="match status" value="1"/>
</dbReference>
<reference evidence="4 5" key="2">
    <citation type="submission" date="2018-06" db="EMBL/GenBank/DDBJ databases">
        <title>Metagenomic assembly of (sub)arctic Cyanobacteria and their associated microbiome from non-axenic cultures.</title>
        <authorList>
            <person name="Baurain D."/>
        </authorList>
    </citation>
    <scope>NUCLEOTIDE SEQUENCE [LARGE SCALE GENOMIC DNA]</scope>
    <source>
        <strain evidence="4">ULC066bin1</strain>
    </source>
</reference>
<dbReference type="Gene3D" id="1.25.10.10">
    <property type="entry name" value="Leucine-rich Repeat Variant"/>
    <property type="match status" value="1"/>
</dbReference>
<organism evidence="4 5">
    <name type="scientific">Pseudanabaena frigida</name>
    <dbReference type="NCBI Taxonomy" id="945775"/>
    <lineage>
        <taxon>Bacteria</taxon>
        <taxon>Bacillati</taxon>
        <taxon>Cyanobacteriota</taxon>
        <taxon>Cyanophyceae</taxon>
        <taxon>Pseudanabaenales</taxon>
        <taxon>Pseudanabaenaceae</taxon>
        <taxon>Pseudanabaena</taxon>
    </lineage>
</organism>
<protein>
    <submittedName>
        <fullName evidence="4">NTPase (NACHT family)</fullName>
    </submittedName>
</protein>
<dbReference type="Pfam" id="PF22734">
    <property type="entry name" value="NNH2"/>
    <property type="match status" value="1"/>
</dbReference>
<dbReference type="PANTHER" id="PTHR46844:SF1">
    <property type="entry name" value="SLR5058 PROTEIN"/>
    <property type="match status" value="1"/>
</dbReference>
<dbReference type="InterPro" id="IPR054569">
    <property type="entry name" value="NNH2"/>
</dbReference>
<dbReference type="InterPro" id="IPR007111">
    <property type="entry name" value="NACHT_NTPase"/>
</dbReference>
<proteinExistence type="predicted"/>
<accession>A0A2W4XZ84</accession>